<sequence>MEIMTMMMLMGVSLLFYGGLDDRIAVVDVVAAVTTVVLGIVVAVAVPADGNVIRDPWSHVVSGASISSFRCPREGQDPECSLAEGQKAEAKKPNGDYTERT</sequence>
<dbReference type="Proteomes" id="UP001162480">
    <property type="component" value="Chromosome 3"/>
</dbReference>
<name>A0AA36AQ16_OCTVU</name>
<keyword evidence="2" id="KW-0812">Transmembrane</keyword>
<proteinExistence type="predicted"/>
<feature type="region of interest" description="Disordered" evidence="1">
    <location>
        <begin position="70"/>
        <end position="101"/>
    </location>
</feature>
<dbReference type="AlphaFoldDB" id="A0AA36AQ16"/>
<keyword evidence="4" id="KW-1185">Reference proteome</keyword>
<evidence type="ECO:0000256" key="1">
    <source>
        <dbReference type="SAM" id="MobiDB-lite"/>
    </source>
</evidence>
<feature type="transmembrane region" description="Helical" evidence="2">
    <location>
        <begin position="30"/>
        <end position="48"/>
    </location>
</feature>
<evidence type="ECO:0000313" key="3">
    <source>
        <dbReference type="EMBL" id="CAI9719127.1"/>
    </source>
</evidence>
<keyword evidence="2" id="KW-0472">Membrane</keyword>
<reference evidence="3" key="1">
    <citation type="submission" date="2023-08" db="EMBL/GenBank/DDBJ databases">
        <authorList>
            <person name="Alioto T."/>
            <person name="Alioto T."/>
            <person name="Gomez Garrido J."/>
        </authorList>
    </citation>
    <scope>NUCLEOTIDE SEQUENCE</scope>
</reference>
<keyword evidence="2" id="KW-1133">Transmembrane helix</keyword>
<evidence type="ECO:0000256" key="2">
    <source>
        <dbReference type="SAM" id="Phobius"/>
    </source>
</evidence>
<feature type="compositionally biased region" description="Basic and acidic residues" evidence="1">
    <location>
        <begin position="86"/>
        <end position="101"/>
    </location>
</feature>
<accession>A0AA36AQ16</accession>
<organism evidence="3 4">
    <name type="scientific">Octopus vulgaris</name>
    <name type="common">Common octopus</name>
    <dbReference type="NCBI Taxonomy" id="6645"/>
    <lineage>
        <taxon>Eukaryota</taxon>
        <taxon>Metazoa</taxon>
        <taxon>Spiralia</taxon>
        <taxon>Lophotrochozoa</taxon>
        <taxon>Mollusca</taxon>
        <taxon>Cephalopoda</taxon>
        <taxon>Coleoidea</taxon>
        <taxon>Octopodiformes</taxon>
        <taxon>Octopoda</taxon>
        <taxon>Incirrata</taxon>
        <taxon>Octopodidae</taxon>
        <taxon>Octopus</taxon>
    </lineage>
</organism>
<protein>
    <submittedName>
        <fullName evidence="3">Uncharacterized protein</fullName>
    </submittedName>
</protein>
<gene>
    <name evidence="3" type="ORF">OCTVUL_1B024421</name>
</gene>
<dbReference type="EMBL" id="OX597816">
    <property type="protein sequence ID" value="CAI9719127.1"/>
    <property type="molecule type" value="Genomic_DNA"/>
</dbReference>
<evidence type="ECO:0000313" key="4">
    <source>
        <dbReference type="Proteomes" id="UP001162480"/>
    </source>
</evidence>